<dbReference type="VEuPathDB" id="VectorBase:PPAI001667"/>
<keyword evidence="2" id="KW-0677">Repeat</keyword>
<evidence type="ECO:0000256" key="5">
    <source>
        <dbReference type="SAM" id="MobiDB-lite"/>
    </source>
</evidence>
<feature type="domain" description="Polycomb-like MTF2 factor 2 C-terminal" evidence="6">
    <location>
        <begin position="236"/>
        <end position="261"/>
    </location>
</feature>
<dbReference type="CDD" id="cd15489">
    <property type="entry name" value="PHD_SF"/>
    <property type="match status" value="1"/>
</dbReference>
<dbReference type="GO" id="GO:0005634">
    <property type="term" value="C:nucleus"/>
    <property type="evidence" value="ECO:0007669"/>
    <property type="project" value="UniProtKB-SubCell"/>
</dbReference>
<evidence type="ECO:0000313" key="7">
    <source>
        <dbReference type="EnsemblMetazoa" id="PPAI001667-PA"/>
    </source>
</evidence>
<keyword evidence="4" id="KW-0539">Nucleus</keyword>
<dbReference type="EMBL" id="AJVK01002849">
    <property type="status" value="NOT_ANNOTATED_CDS"/>
    <property type="molecule type" value="Genomic_DNA"/>
</dbReference>
<feature type="compositionally biased region" description="Polar residues" evidence="5">
    <location>
        <begin position="159"/>
        <end position="169"/>
    </location>
</feature>
<accession>A0A1B0D2U4</accession>
<evidence type="ECO:0000259" key="6">
    <source>
        <dbReference type="Pfam" id="PF14061"/>
    </source>
</evidence>
<evidence type="ECO:0000256" key="4">
    <source>
        <dbReference type="ARBA" id="ARBA00023242"/>
    </source>
</evidence>
<dbReference type="EnsemblMetazoa" id="PPAI001667-RA">
    <property type="protein sequence ID" value="PPAI001667-PA"/>
    <property type="gene ID" value="PPAI001667"/>
</dbReference>
<proteinExistence type="predicted"/>
<evidence type="ECO:0000256" key="3">
    <source>
        <dbReference type="ARBA" id="ARBA00022853"/>
    </source>
</evidence>
<name>A0A1B0D2U4_PHLPP</name>
<protein>
    <recommendedName>
        <fullName evidence="6">Polycomb-like MTF2 factor 2 C-terminal domain-containing protein</fullName>
    </recommendedName>
</protein>
<dbReference type="EMBL" id="AJVK01002850">
    <property type="status" value="NOT_ANNOTATED_CDS"/>
    <property type="molecule type" value="Genomic_DNA"/>
</dbReference>
<feature type="region of interest" description="Disordered" evidence="5">
    <location>
        <begin position="111"/>
        <end position="180"/>
    </location>
</feature>
<organism evidence="7 8">
    <name type="scientific">Phlebotomus papatasi</name>
    <name type="common">Sandfly</name>
    <dbReference type="NCBI Taxonomy" id="29031"/>
    <lineage>
        <taxon>Eukaryota</taxon>
        <taxon>Metazoa</taxon>
        <taxon>Ecdysozoa</taxon>
        <taxon>Arthropoda</taxon>
        <taxon>Hexapoda</taxon>
        <taxon>Insecta</taxon>
        <taxon>Pterygota</taxon>
        <taxon>Neoptera</taxon>
        <taxon>Endopterygota</taxon>
        <taxon>Diptera</taxon>
        <taxon>Nematocera</taxon>
        <taxon>Psychodoidea</taxon>
        <taxon>Psychodidae</taxon>
        <taxon>Phlebotomus</taxon>
        <taxon>Phlebotomus</taxon>
    </lineage>
</organism>
<dbReference type="InterPro" id="IPR025894">
    <property type="entry name" value="Mtf2_C_dom"/>
</dbReference>
<reference evidence="7" key="1">
    <citation type="submission" date="2022-08" db="UniProtKB">
        <authorList>
            <consortium name="EnsemblMetazoa"/>
        </authorList>
    </citation>
    <scope>IDENTIFICATION</scope>
    <source>
        <strain evidence="7">Israel</strain>
    </source>
</reference>
<sequence length="263" mass="28872">MRKIDKEGDRGPVCVHCKERSGQEPESVVDVCKRCHRGYHKKCTGVEGKDPGIYCKRCLEQNSLNGVNGGKYFNKNNNLMGDERLSYSDNSLSPFDTGNFFPLRSSDYKDAWSGSSNNSDQSTASSNGNYQGRKMYTCGRRLRERQEKNYAESTRRPAASSNSTGNPQASTSGCSNSDTSSSSSSSSSLINFSATTFLSQQLLSSQRPGHSRSSSASGKGFFGKIFDTSTPSHLPHGDKYVIRGKRIDVDGNIQYLVEWEGVS</sequence>
<dbReference type="Pfam" id="PF14061">
    <property type="entry name" value="Mtf2_C"/>
    <property type="match status" value="1"/>
</dbReference>
<dbReference type="VEuPathDB" id="VectorBase:PPAPM1_009433"/>
<keyword evidence="8" id="KW-1185">Reference proteome</keyword>
<evidence type="ECO:0000256" key="2">
    <source>
        <dbReference type="ARBA" id="ARBA00022737"/>
    </source>
</evidence>
<dbReference type="AlphaFoldDB" id="A0A1B0D2U4"/>
<comment type="subcellular location">
    <subcellularLocation>
        <location evidence="1">Nucleus</location>
    </subcellularLocation>
</comment>
<dbReference type="Proteomes" id="UP000092462">
    <property type="component" value="Unassembled WGS sequence"/>
</dbReference>
<feature type="compositionally biased region" description="Low complexity" evidence="5">
    <location>
        <begin position="170"/>
        <end position="180"/>
    </location>
</feature>
<evidence type="ECO:0000313" key="8">
    <source>
        <dbReference type="Proteomes" id="UP000092462"/>
    </source>
</evidence>
<keyword evidence="3" id="KW-0156">Chromatin regulator</keyword>
<evidence type="ECO:0000256" key="1">
    <source>
        <dbReference type="ARBA" id="ARBA00004123"/>
    </source>
</evidence>
<feature type="compositionally biased region" description="Low complexity" evidence="5">
    <location>
        <begin position="113"/>
        <end position="127"/>
    </location>
</feature>
<feature type="compositionally biased region" description="Basic and acidic residues" evidence="5">
    <location>
        <begin position="144"/>
        <end position="155"/>
    </location>
</feature>
<dbReference type="GO" id="GO:0006325">
    <property type="term" value="P:chromatin organization"/>
    <property type="evidence" value="ECO:0007669"/>
    <property type="project" value="UniProtKB-KW"/>
</dbReference>